<evidence type="ECO:0000256" key="1">
    <source>
        <dbReference type="SAM" id="SignalP"/>
    </source>
</evidence>
<gene>
    <name evidence="2" type="ORF">PHLGIDRAFT_344201</name>
</gene>
<evidence type="ECO:0008006" key="4">
    <source>
        <dbReference type="Google" id="ProtNLM"/>
    </source>
</evidence>
<protein>
    <recommendedName>
        <fullName evidence="4">Secreted protein</fullName>
    </recommendedName>
</protein>
<evidence type="ECO:0000313" key="2">
    <source>
        <dbReference type="EMBL" id="KIP01628.1"/>
    </source>
</evidence>
<sequence>MSPPCIMTLPTTVLLALLSHLLVRPRCSARPRPSWPVLGCSFHTAASGRETSVFIRVSTATIRRRRHKAAYRHP</sequence>
<organism evidence="2 3">
    <name type="scientific">Phlebiopsis gigantea (strain 11061_1 CR5-6)</name>
    <name type="common">White-rot fungus</name>
    <name type="synonym">Peniophora gigantea</name>
    <dbReference type="NCBI Taxonomy" id="745531"/>
    <lineage>
        <taxon>Eukaryota</taxon>
        <taxon>Fungi</taxon>
        <taxon>Dikarya</taxon>
        <taxon>Basidiomycota</taxon>
        <taxon>Agaricomycotina</taxon>
        <taxon>Agaricomycetes</taxon>
        <taxon>Polyporales</taxon>
        <taxon>Phanerochaetaceae</taxon>
        <taxon>Phlebiopsis</taxon>
    </lineage>
</organism>
<dbReference type="HOGENOM" id="CLU_2688638_0_0_1"/>
<dbReference type="AlphaFoldDB" id="A0A0C3PA36"/>
<reference evidence="2 3" key="1">
    <citation type="journal article" date="2014" name="PLoS Genet.">
        <title>Analysis of the Phlebiopsis gigantea genome, transcriptome and secretome provides insight into its pioneer colonization strategies of wood.</title>
        <authorList>
            <person name="Hori C."/>
            <person name="Ishida T."/>
            <person name="Igarashi K."/>
            <person name="Samejima M."/>
            <person name="Suzuki H."/>
            <person name="Master E."/>
            <person name="Ferreira P."/>
            <person name="Ruiz-Duenas F.J."/>
            <person name="Held B."/>
            <person name="Canessa P."/>
            <person name="Larrondo L.F."/>
            <person name="Schmoll M."/>
            <person name="Druzhinina I.S."/>
            <person name="Kubicek C.P."/>
            <person name="Gaskell J.A."/>
            <person name="Kersten P."/>
            <person name="St John F."/>
            <person name="Glasner J."/>
            <person name="Sabat G."/>
            <person name="Splinter BonDurant S."/>
            <person name="Syed K."/>
            <person name="Yadav J."/>
            <person name="Mgbeahuruike A.C."/>
            <person name="Kovalchuk A."/>
            <person name="Asiegbu F.O."/>
            <person name="Lackner G."/>
            <person name="Hoffmeister D."/>
            <person name="Rencoret J."/>
            <person name="Gutierrez A."/>
            <person name="Sun H."/>
            <person name="Lindquist E."/>
            <person name="Barry K."/>
            <person name="Riley R."/>
            <person name="Grigoriev I.V."/>
            <person name="Henrissat B."/>
            <person name="Kues U."/>
            <person name="Berka R.M."/>
            <person name="Martinez A.T."/>
            <person name="Covert S.F."/>
            <person name="Blanchette R.A."/>
            <person name="Cullen D."/>
        </authorList>
    </citation>
    <scope>NUCLEOTIDE SEQUENCE [LARGE SCALE GENOMIC DNA]</scope>
    <source>
        <strain evidence="2 3">11061_1 CR5-6</strain>
    </source>
</reference>
<evidence type="ECO:0000313" key="3">
    <source>
        <dbReference type="Proteomes" id="UP000053257"/>
    </source>
</evidence>
<feature type="chain" id="PRO_5002167812" description="Secreted protein" evidence="1">
    <location>
        <begin position="30"/>
        <end position="74"/>
    </location>
</feature>
<name>A0A0C3PA36_PHLG1</name>
<proteinExistence type="predicted"/>
<accession>A0A0C3PA36</accession>
<keyword evidence="3" id="KW-1185">Reference proteome</keyword>
<feature type="signal peptide" evidence="1">
    <location>
        <begin position="1"/>
        <end position="29"/>
    </location>
</feature>
<dbReference type="Proteomes" id="UP000053257">
    <property type="component" value="Unassembled WGS sequence"/>
</dbReference>
<keyword evidence="1" id="KW-0732">Signal</keyword>
<dbReference type="EMBL" id="KN840757">
    <property type="protein sequence ID" value="KIP01628.1"/>
    <property type="molecule type" value="Genomic_DNA"/>
</dbReference>